<feature type="transmembrane region" description="Helical" evidence="1">
    <location>
        <begin position="21"/>
        <end position="38"/>
    </location>
</feature>
<feature type="transmembrane region" description="Helical" evidence="1">
    <location>
        <begin position="253"/>
        <end position="273"/>
    </location>
</feature>
<sequence>MRDTAFDDTRPAMGSTWRFPLLLALVLAALLSLFKPYYGGDVVEYSLATVAIADHGSPDIRLEDIARVRALIPGMFTEPFDWLERDMRAGNEKVYPAFVRGGDGDVFTVHFFGYSLLAAPAFKLFEMVGIPPFKAFQAVNLAAIFVLGLALRRFFGSERQAWIGLGLFMLCGGALYWHWTSPECVSAAALLAALLLFNSGAMLAACLLAGLAGQQNPTIVFFFAFAPLLRMWLDWQPDTGLVANVRRQISVKLIVALACGVAMIGLPPLFNLIQFGTPNIIARLFTDSGHIGIVRLLSFYFDLNQGMIVGIPALLAGLLLWVYKSRRHMASGLVLALLFTLALALPSLAINNWNSGAAGVMRYAFWAAMPLLFVFCVLLRDTPRWPRVLVIGVFACQAAAMAHAASYSYVSFSPVVDSLLGAAPQLYHPEPEIFAERAGGNDDYIWPDKIYTYERHGVLIKALINDANPRAEETLCGRDNVFAPDQQITQTARGWRYVDGPLRCVHGGYTRHNFGIDALRAGQALRLEDGWSTPESDGVAWHGVWSTGARSRLRIKVGGTPLESVHLTGAYHGSNRQTRVSVNGVDLGWHALDREGALPLPASTRGSELVIELEHASPSSPGPSDGRLLAFFLREVSVRQPSKPQP</sequence>
<dbReference type="AlphaFoldDB" id="A0A7W9X3G3"/>
<keyword evidence="3" id="KW-1185">Reference proteome</keyword>
<feature type="transmembrane region" description="Helical" evidence="1">
    <location>
        <begin position="330"/>
        <end position="351"/>
    </location>
</feature>
<dbReference type="EMBL" id="JACHBX010000004">
    <property type="protein sequence ID" value="MBB6135755.1"/>
    <property type="molecule type" value="Genomic_DNA"/>
</dbReference>
<proteinExistence type="predicted"/>
<dbReference type="Proteomes" id="UP000540787">
    <property type="component" value="Unassembled WGS sequence"/>
</dbReference>
<dbReference type="RefSeq" id="WP_183556399.1">
    <property type="nucleotide sequence ID" value="NZ_JACHBX010000004.1"/>
</dbReference>
<evidence type="ECO:0000313" key="2">
    <source>
        <dbReference type="EMBL" id="MBB6135755.1"/>
    </source>
</evidence>
<accession>A0A7W9X3G3</accession>
<feature type="transmembrane region" description="Helical" evidence="1">
    <location>
        <begin position="162"/>
        <end position="179"/>
    </location>
</feature>
<protein>
    <submittedName>
        <fullName evidence="2">Uncharacterized protein</fullName>
    </submittedName>
</protein>
<organism evidence="2 3">
    <name type="scientific">Massilia aurea</name>
    <dbReference type="NCBI Taxonomy" id="373040"/>
    <lineage>
        <taxon>Bacteria</taxon>
        <taxon>Pseudomonadati</taxon>
        <taxon>Pseudomonadota</taxon>
        <taxon>Betaproteobacteria</taxon>
        <taxon>Burkholderiales</taxon>
        <taxon>Oxalobacteraceae</taxon>
        <taxon>Telluria group</taxon>
        <taxon>Massilia</taxon>
    </lineage>
</organism>
<comment type="caution">
    <text evidence="2">The sequence shown here is derived from an EMBL/GenBank/DDBJ whole genome shotgun (WGS) entry which is preliminary data.</text>
</comment>
<reference evidence="2 3" key="1">
    <citation type="submission" date="2020-08" db="EMBL/GenBank/DDBJ databases">
        <title>The Agave Microbiome: Exploring the role of microbial communities in plant adaptations to desert environments.</title>
        <authorList>
            <person name="Partida-Martinez L.P."/>
        </authorList>
    </citation>
    <scope>NUCLEOTIDE SEQUENCE [LARGE SCALE GENOMIC DNA]</scope>
    <source>
        <strain evidence="2 3">AT3.2</strain>
    </source>
</reference>
<feature type="transmembrane region" description="Helical" evidence="1">
    <location>
        <begin position="388"/>
        <end position="410"/>
    </location>
</feature>
<feature type="transmembrane region" description="Helical" evidence="1">
    <location>
        <begin position="307"/>
        <end position="323"/>
    </location>
</feature>
<evidence type="ECO:0000256" key="1">
    <source>
        <dbReference type="SAM" id="Phobius"/>
    </source>
</evidence>
<feature type="transmembrane region" description="Helical" evidence="1">
    <location>
        <begin position="185"/>
        <end position="209"/>
    </location>
</feature>
<keyword evidence="1" id="KW-0812">Transmembrane</keyword>
<keyword evidence="1" id="KW-1133">Transmembrane helix</keyword>
<evidence type="ECO:0000313" key="3">
    <source>
        <dbReference type="Proteomes" id="UP000540787"/>
    </source>
</evidence>
<feature type="transmembrane region" description="Helical" evidence="1">
    <location>
        <begin position="135"/>
        <end position="155"/>
    </location>
</feature>
<feature type="transmembrane region" description="Helical" evidence="1">
    <location>
        <begin position="363"/>
        <end position="379"/>
    </location>
</feature>
<keyword evidence="1" id="KW-0472">Membrane</keyword>
<name>A0A7W9X3G3_9BURK</name>
<gene>
    <name evidence="2" type="ORF">HD842_003922</name>
</gene>